<sequence>MVLLLAVLALALFGLGFVNSLWWLFAVALVFAYVHYGRGGAGRPGRDEGPAYREYRDARDREERWSRRYGSRRRGRWLRQDRRDRLHHR</sequence>
<proteinExistence type="predicted"/>
<dbReference type="Proteomes" id="UP000642284">
    <property type="component" value="Unassembled WGS sequence"/>
</dbReference>
<organism evidence="1 2">
    <name type="scientific">Streptomyces polyasparticus</name>
    <dbReference type="NCBI Taxonomy" id="2767826"/>
    <lineage>
        <taxon>Bacteria</taxon>
        <taxon>Bacillati</taxon>
        <taxon>Actinomycetota</taxon>
        <taxon>Actinomycetes</taxon>
        <taxon>Kitasatosporales</taxon>
        <taxon>Streptomycetaceae</taxon>
        <taxon>Streptomyces</taxon>
    </lineage>
</organism>
<reference evidence="1 2" key="1">
    <citation type="submission" date="2020-08" db="EMBL/GenBank/DDBJ databases">
        <title>Genemic of Streptomyces polyaspartic.</title>
        <authorList>
            <person name="Liu W."/>
        </authorList>
    </citation>
    <scope>NUCLEOTIDE SEQUENCE [LARGE SCALE GENOMIC DNA]</scope>
    <source>
        <strain evidence="1 2">TRM66268-LWL</strain>
    </source>
</reference>
<evidence type="ECO:0000313" key="2">
    <source>
        <dbReference type="Proteomes" id="UP000642284"/>
    </source>
</evidence>
<gene>
    <name evidence="1" type="ORF">H9Y04_18850</name>
</gene>
<evidence type="ECO:0000313" key="1">
    <source>
        <dbReference type="EMBL" id="MBC9714620.1"/>
    </source>
</evidence>
<evidence type="ECO:0008006" key="3">
    <source>
        <dbReference type="Google" id="ProtNLM"/>
    </source>
</evidence>
<name>A0ABR7SGK5_9ACTN</name>
<comment type="caution">
    <text evidence="1">The sequence shown here is derived from an EMBL/GenBank/DDBJ whole genome shotgun (WGS) entry which is preliminary data.</text>
</comment>
<protein>
    <recommendedName>
        <fullName evidence="3">Integral membrane protein</fullName>
    </recommendedName>
</protein>
<dbReference type="EMBL" id="JACTVJ010000007">
    <property type="protein sequence ID" value="MBC9714620.1"/>
    <property type="molecule type" value="Genomic_DNA"/>
</dbReference>
<accession>A0ABR7SGK5</accession>
<keyword evidence="2" id="KW-1185">Reference proteome</keyword>